<feature type="compositionally biased region" description="Polar residues" evidence="1">
    <location>
        <begin position="217"/>
        <end position="226"/>
    </location>
</feature>
<name>A0AAN6THV9_9PEZI</name>
<keyword evidence="2" id="KW-1133">Transmembrane helix</keyword>
<keyword evidence="2" id="KW-0812">Transmembrane</keyword>
<accession>A0AAN6THV9</accession>
<evidence type="ECO:0000313" key="3">
    <source>
        <dbReference type="EMBL" id="KAK4114733.1"/>
    </source>
</evidence>
<gene>
    <name evidence="3" type="ORF">N656DRAFT_543933</name>
</gene>
<feature type="region of interest" description="Disordered" evidence="1">
    <location>
        <begin position="322"/>
        <end position="417"/>
    </location>
</feature>
<evidence type="ECO:0000256" key="1">
    <source>
        <dbReference type="SAM" id="MobiDB-lite"/>
    </source>
</evidence>
<feature type="transmembrane region" description="Helical" evidence="2">
    <location>
        <begin position="60"/>
        <end position="83"/>
    </location>
</feature>
<organism evidence="3 4">
    <name type="scientific">Canariomyces notabilis</name>
    <dbReference type="NCBI Taxonomy" id="2074819"/>
    <lineage>
        <taxon>Eukaryota</taxon>
        <taxon>Fungi</taxon>
        <taxon>Dikarya</taxon>
        <taxon>Ascomycota</taxon>
        <taxon>Pezizomycotina</taxon>
        <taxon>Sordariomycetes</taxon>
        <taxon>Sordariomycetidae</taxon>
        <taxon>Sordariales</taxon>
        <taxon>Chaetomiaceae</taxon>
        <taxon>Canariomyces</taxon>
    </lineage>
</organism>
<evidence type="ECO:0000313" key="4">
    <source>
        <dbReference type="Proteomes" id="UP001302812"/>
    </source>
</evidence>
<feature type="transmembrane region" description="Helical" evidence="2">
    <location>
        <begin position="103"/>
        <end position="129"/>
    </location>
</feature>
<evidence type="ECO:0000256" key="2">
    <source>
        <dbReference type="SAM" id="Phobius"/>
    </source>
</evidence>
<keyword evidence="4" id="KW-1185">Reference proteome</keyword>
<feature type="compositionally biased region" description="Pro residues" evidence="1">
    <location>
        <begin position="384"/>
        <end position="394"/>
    </location>
</feature>
<sequence>MPPSVSYTESHSYEGSPRRQWLPPAVLVAFCSLGVASIVGVSMSAVVFSNAEDLKKPGNAVAQSFVMFASILSLSYLLVHVFAARKGDGLYFDPPIPAFRHQLHASAITIARIAAAMWASAVIAVAIALYRGHSGGETIRLIVDMFSSATGFLSECAILSVVHLANRPFDTTWISPMSFDDYASTGGVLDVRTSSLTIGSGNTGVSGRLGGKQISNVTSTMSPGNISRSTSSSQSRAKKMAQTRRYIIDAPGSVVLTPVMPQKPKATANKQTGNARDVANPEDDILVEPLESVSSAAAGAKDGIDKSRVSIVERPISPDTVIYVGPSIPQRTARSGDGKRISRPARRRPVNSPAGPRALKKTVGQPVSLERTPETVQEAQPAPLETPAPPPTPPQAYAVPGAWLPQPSPEQELVGCA</sequence>
<dbReference type="RefSeq" id="XP_064672303.1">
    <property type="nucleotide sequence ID" value="XM_064810021.1"/>
</dbReference>
<dbReference type="EMBL" id="MU853336">
    <property type="protein sequence ID" value="KAK4114733.1"/>
    <property type="molecule type" value="Genomic_DNA"/>
</dbReference>
<proteinExistence type="predicted"/>
<dbReference type="AlphaFoldDB" id="A0AAN6THV9"/>
<feature type="transmembrane region" description="Helical" evidence="2">
    <location>
        <begin position="25"/>
        <end position="48"/>
    </location>
</feature>
<dbReference type="GeneID" id="89934145"/>
<feature type="region of interest" description="Disordered" evidence="1">
    <location>
        <begin position="217"/>
        <end position="237"/>
    </location>
</feature>
<protein>
    <submittedName>
        <fullName evidence="3">Uncharacterized protein</fullName>
    </submittedName>
</protein>
<keyword evidence="2" id="KW-0472">Membrane</keyword>
<comment type="caution">
    <text evidence="3">The sequence shown here is derived from an EMBL/GenBank/DDBJ whole genome shotgun (WGS) entry which is preliminary data.</text>
</comment>
<dbReference type="Proteomes" id="UP001302812">
    <property type="component" value="Unassembled WGS sequence"/>
</dbReference>
<reference evidence="3" key="1">
    <citation type="journal article" date="2023" name="Mol. Phylogenet. Evol.">
        <title>Genome-scale phylogeny and comparative genomics of the fungal order Sordariales.</title>
        <authorList>
            <person name="Hensen N."/>
            <person name="Bonometti L."/>
            <person name="Westerberg I."/>
            <person name="Brannstrom I.O."/>
            <person name="Guillou S."/>
            <person name="Cros-Aarteil S."/>
            <person name="Calhoun S."/>
            <person name="Haridas S."/>
            <person name="Kuo A."/>
            <person name="Mondo S."/>
            <person name="Pangilinan J."/>
            <person name="Riley R."/>
            <person name="LaButti K."/>
            <person name="Andreopoulos B."/>
            <person name="Lipzen A."/>
            <person name="Chen C."/>
            <person name="Yan M."/>
            <person name="Daum C."/>
            <person name="Ng V."/>
            <person name="Clum A."/>
            <person name="Steindorff A."/>
            <person name="Ohm R.A."/>
            <person name="Martin F."/>
            <person name="Silar P."/>
            <person name="Natvig D.O."/>
            <person name="Lalanne C."/>
            <person name="Gautier V."/>
            <person name="Ament-Velasquez S.L."/>
            <person name="Kruys A."/>
            <person name="Hutchinson M.I."/>
            <person name="Powell A.J."/>
            <person name="Barry K."/>
            <person name="Miller A.N."/>
            <person name="Grigoriev I.V."/>
            <person name="Debuchy R."/>
            <person name="Gladieux P."/>
            <person name="Hiltunen Thoren M."/>
            <person name="Johannesson H."/>
        </authorList>
    </citation>
    <scope>NUCLEOTIDE SEQUENCE</scope>
    <source>
        <strain evidence="3">CBS 508.74</strain>
    </source>
</reference>
<reference evidence="3" key="2">
    <citation type="submission" date="2023-05" db="EMBL/GenBank/DDBJ databases">
        <authorList>
            <consortium name="Lawrence Berkeley National Laboratory"/>
            <person name="Steindorff A."/>
            <person name="Hensen N."/>
            <person name="Bonometti L."/>
            <person name="Westerberg I."/>
            <person name="Brannstrom I.O."/>
            <person name="Guillou S."/>
            <person name="Cros-Aarteil S."/>
            <person name="Calhoun S."/>
            <person name="Haridas S."/>
            <person name="Kuo A."/>
            <person name="Mondo S."/>
            <person name="Pangilinan J."/>
            <person name="Riley R."/>
            <person name="Labutti K."/>
            <person name="Andreopoulos B."/>
            <person name="Lipzen A."/>
            <person name="Chen C."/>
            <person name="Yanf M."/>
            <person name="Daum C."/>
            <person name="Ng V."/>
            <person name="Clum A."/>
            <person name="Ohm R."/>
            <person name="Martin F."/>
            <person name="Silar P."/>
            <person name="Natvig D."/>
            <person name="Lalanne C."/>
            <person name="Gautier V."/>
            <person name="Ament-Velasquez S.L."/>
            <person name="Kruys A."/>
            <person name="Hutchinson M.I."/>
            <person name="Powell A.J."/>
            <person name="Barry K."/>
            <person name="Miller A.N."/>
            <person name="Grigoriev I.V."/>
            <person name="Debuchy R."/>
            <person name="Gladieux P."/>
            <person name="Thoren M.H."/>
            <person name="Johannesson H."/>
        </authorList>
    </citation>
    <scope>NUCLEOTIDE SEQUENCE</scope>
    <source>
        <strain evidence="3">CBS 508.74</strain>
    </source>
</reference>